<dbReference type="InterPro" id="IPR001810">
    <property type="entry name" value="F-box_dom"/>
</dbReference>
<dbReference type="InterPro" id="IPR036047">
    <property type="entry name" value="F-box-like_dom_sf"/>
</dbReference>
<proteinExistence type="predicted"/>
<evidence type="ECO:0000256" key="1">
    <source>
        <dbReference type="SAM" id="MobiDB-lite"/>
    </source>
</evidence>
<feature type="domain" description="F-box" evidence="2">
    <location>
        <begin position="65"/>
        <end position="109"/>
    </location>
</feature>
<evidence type="ECO:0000313" key="3">
    <source>
        <dbReference type="EMBL" id="WXK38666.1"/>
    </source>
</evidence>
<gene>
    <name evidence="3" type="ORF">IHE29_04975</name>
</gene>
<dbReference type="PROSITE" id="PS50181">
    <property type="entry name" value="FBOX"/>
    <property type="match status" value="1"/>
</dbReference>
<evidence type="ECO:0000259" key="2">
    <source>
        <dbReference type="PROSITE" id="PS50181"/>
    </source>
</evidence>
<evidence type="ECO:0000313" key="4">
    <source>
        <dbReference type="Proteomes" id="UP001493153"/>
    </source>
</evidence>
<feature type="compositionally biased region" description="Low complexity" evidence="1">
    <location>
        <begin position="25"/>
        <end position="41"/>
    </location>
</feature>
<dbReference type="SUPFAM" id="SSF81383">
    <property type="entry name" value="F-box domain"/>
    <property type="match status" value="1"/>
</dbReference>
<accession>A0ABZ2PUA8</accession>
<dbReference type="EMBL" id="CP062176">
    <property type="protein sequence ID" value="WXK38666.1"/>
    <property type="molecule type" value="Genomic_DNA"/>
</dbReference>
<keyword evidence="4" id="KW-1185">Reference proteome</keyword>
<reference evidence="3 4" key="1">
    <citation type="submission" date="2020-09" db="EMBL/GenBank/DDBJ databases">
        <title>Genome sequences of Mycetohabitans spp.</title>
        <authorList>
            <person name="Carter M.E."/>
            <person name="Carpenter S.C.D."/>
            <person name="Bogdanove A.J."/>
        </authorList>
    </citation>
    <scope>NUCLEOTIDE SEQUENCE [LARGE SCALE GENOMIC DNA]</scope>
    <source>
        <strain evidence="3 4">B12</strain>
    </source>
</reference>
<feature type="region of interest" description="Disordered" evidence="1">
    <location>
        <begin position="25"/>
        <end position="53"/>
    </location>
</feature>
<organism evidence="3 4">
    <name type="scientific">Mycetohabitans rhizoxinica</name>
    <dbReference type="NCBI Taxonomy" id="412963"/>
    <lineage>
        <taxon>Bacteria</taxon>
        <taxon>Pseudomonadati</taxon>
        <taxon>Pseudomonadota</taxon>
        <taxon>Betaproteobacteria</taxon>
        <taxon>Burkholderiales</taxon>
        <taxon>Burkholderiaceae</taxon>
        <taxon>Mycetohabitans</taxon>
    </lineage>
</organism>
<name>A0ABZ2PUA8_9BURK</name>
<dbReference type="RefSeq" id="WP_013436200.1">
    <property type="nucleotide sequence ID" value="NZ_CP062171.1"/>
</dbReference>
<dbReference type="Proteomes" id="UP001493153">
    <property type="component" value="Chromosome"/>
</dbReference>
<protein>
    <submittedName>
        <fullName evidence="3">F-box protein</fullName>
    </submittedName>
</protein>
<sequence>MEFDAGLAYHAVIAAFVQPQQVAAAGAAPPGSAPGASAPDARTAWSVPHRAARQPTGAAAVAARATRLDDLPPEILRQIATYTPFDDIGSLSTVARHTYYALWDSRRSWLCCERADNVRQLDSSRAHQLLDEIEYIGGAPVLRAAPLQALWPRIPELPQQYQPHAYKRIFEMANRLPTHVALPILEGVIGTLPGLAVEHRLPLYDFVYAAVERSNVDRGRLWAMLAWSLGCLPVDPQHFEREYSVFLNRLPSLDATAQARLLTQLALLLRGFCDNGVHSQATLAGYHRLVYDWVQRLPPSLQGMPVGALAHVIWLLPEPQMSAHYADLRRLTQALPDLQLGHAMRHLPAALAMLPPQHHTAEFALLESMVNRIPAQHREAVALGLLEGSIGLGEALSKRGWQLALRLLDNGDGMQLFAVLDDLAERELLPLLSGQQWADAVDEILQFCERNRLGETDRTMLLDFIARHGTDR</sequence>